<dbReference type="AlphaFoldDB" id="A0ABD2YZE0"/>
<evidence type="ECO:0000256" key="1">
    <source>
        <dbReference type="ARBA" id="ARBA00004123"/>
    </source>
</evidence>
<evidence type="ECO:0000313" key="5">
    <source>
        <dbReference type="EMBL" id="KAL3512637.1"/>
    </source>
</evidence>
<dbReference type="SMART" id="SM00389">
    <property type="entry name" value="HOX"/>
    <property type="match status" value="1"/>
</dbReference>
<name>A0ABD2YZE0_9GENT</name>
<organism evidence="5 6">
    <name type="scientific">Cinchona calisaya</name>
    <dbReference type="NCBI Taxonomy" id="153742"/>
    <lineage>
        <taxon>Eukaryota</taxon>
        <taxon>Viridiplantae</taxon>
        <taxon>Streptophyta</taxon>
        <taxon>Embryophyta</taxon>
        <taxon>Tracheophyta</taxon>
        <taxon>Spermatophyta</taxon>
        <taxon>Magnoliopsida</taxon>
        <taxon>eudicotyledons</taxon>
        <taxon>Gunneridae</taxon>
        <taxon>Pentapetalae</taxon>
        <taxon>asterids</taxon>
        <taxon>lamiids</taxon>
        <taxon>Gentianales</taxon>
        <taxon>Rubiaceae</taxon>
        <taxon>Cinchonoideae</taxon>
        <taxon>Cinchoneae</taxon>
        <taxon>Cinchona</taxon>
    </lineage>
</organism>
<reference evidence="5 6" key="1">
    <citation type="submission" date="2024-11" db="EMBL/GenBank/DDBJ databases">
        <title>A near-complete genome assembly of Cinchona calisaya.</title>
        <authorList>
            <person name="Lian D.C."/>
            <person name="Zhao X.W."/>
            <person name="Wei L."/>
        </authorList>
    </citation>
    <scope>NUCLEOTIDE SEQUENCE [LARGE SCALE GENOMIC DNA]</scope>
    <source>
        <tissue evidence="5">Nenye</tissue>
    </source>
</reference>
<evidence type="ECO:0000313" key="6">
    <source>
        <dbReference type="Proteomes" id="UP001630127"/>
    </source>
</evidence>
<keyword evidence="6" id="KW-1185">Reference proteome</keyword>
<evidence type="ECO:0000256" key="3">
    <source>
        <dbReference type="RuleBase" id="RU000682"/>
    </source>
</evidence>
<dbReference type="InterPro" id="IPR044559">
    <property type="entry name" value="WOX13-like"/>
</dbReference>
<dbReference type="EMBL" id="JBJUIK010000011">
    <property type="protein sequence ID" value="KAL3512637.1"/>
    <property type="molecule type" value="Genomic_DNA"/>
</dbReference>
<keyword evidence="2 3" id="KW-0371">Homeobox</keyword>
<accession>A0ABD2YZE0</accession>
<sequence length="239" mass="27846">MEWEKHQELQQPPQLQIEGPNNIGDLFIKVMTDEQIEILRKQIAAYATICEQLEDLYRSLTTQNDPSCNSMLRNNPHCCAPLMTTSSYLGHNHKLPRRQRWNPTAQQLQILERVFDQGNETPSKEKVKDITSELAKHGQIAETNVYNWFQNRRARMKKKQLVEADHETKIVESVEKIVIQSPNTGEMQHPMFPIEGFHGRMLSKAKVNDDHLIEDMAVNPECYSTYMNIHAENYNMKNQ</sequence>
<dbReference type="Pfam" id="PF00046">
    <property type="entry name" value="Homeodomain"/>
    <property type="match status" value="1"/>
</dbReference>
<dbReference type="GO" id="GO:0003677">
    <property type="term" value="F:DNA binding"/>
    <property type="evidence" value="ECO:0007669"/>
    <property type="project" value="UniProtKB-UniRule"/>
</dbReference>
<dbReference type="PROSITE" id="PS50071">
    <property type="entry name" value="HOMEOBOX_2"/>
    <property type="match status" value="1"/>
</dbReference>
<dbReference type="CDD" id="cd00086">
    <property type="entry name" value="homeodomain"/>
    <property type="match status" value="1"/>
</dbReference>
<dbReference type="GO" id="GO:0005634">
    <property type="term" value="C:nucleus"/>
    <property type="evidence" value="ECO:0007669"/>
    <property type="project" value="UniProtKB-SubCell"/>
</dbReference>
<evidence type="ECO:0000256" key="2">
    <source>
        <dbReference type="PROSITE-ProRule" id="PRU00108"/>
    </source>
</evidence>
<comment type="caution">
    <text evidence="5">The sequence shown here is derived from an EMBL/GenBank/DDBJ whole genome shotgun (WGS) entry which is preliminary data.</text>
</comment>
<keyword evidence="2 3" id="KW-0539">Nucleus</keyword>
<gene>
    <name evidence="5" type="ORF">ACH5RR_025354</name>
</gene>
<dbReference type="InterPro" id="IPR009057">
    <property type="entry name" value="Homeodomain-like_sf"/>
</dbReference>
<proteinExistence type="predicted"/>
<dbReference type="Gene3D" id="1.10.10.60">
    <property type="entry name" value="Homeodomain-like"/>
    <property type="match status" value="1"/>
</dbReference>
<dbReference type="SUPFAM" id="SSF46689">
    <property type="entry name" value="Homeodomain-like"/>
    <property type="match status" value="1"/>
</dbReference>
<feature type="DNA-binding region" description="Homeobox" evidence="2">
    <location>
        <begin position="96"/>
        <end position="160"/>
    </location>
</feature>
<comment type="subcellular location">
    <subcellularLocation>
        <location evidence="1 2 3">Nucleus</location>
    </subcellularLocation>
</comment>
<evidence type="ECO:0000259" key="4">
    <source>
        <dbReference type="PROSITE" id="PS50071"/>
    </source>
</evidence>
<feature type="domain" description="Homeobox" evidence="4">
    <location>
        <begin position="94"/>
        <end position="159"/>
    </location>
</feature>
<dbReference type="PANTHER" id="PTHR46777:SF5">
    <property type="entry name" value="WUSCHEL-RELATED HOMEOBOX 13"/>
    <property type="match status" value="1"/>
</dbReference>
<protein>
    <recommendedName>
        <fullName evidence="4">Homeobox domain-containing protein</fullName>
    </recommendedName>
</protein>
<dbReference type="PANTHER" id="PTHR46777">
    <property type="entry name" value="WUSCHEL-RELATED HOMEOBOX 13"/>
    <property type="match status" value="1"/>
</dbReference>
<dbReference type="Proteomes" id="UP001630127">
    <property type="component" value="Unassembled WGS sequence"/>
</dbReference>
<dbReference type="InterPro" id="IPR001356">
    <property type="entry name" value="HD"/>
</dbReference>
<keyword evidence="2 3" id="KW-0238">DNA-binding</keyword>